<feature type="compositionally biased region" description="Basic residues" evidence="1">
    <location>
        <begin position="2123"/>
        <end position="2139"/>
    </location>
</feature>
<feature type="compositionally biased region" description="Polar residues" evidence="1">
    <location>
        <begin position="419"/>
        <end position="433"/>
    </location>
</feature>
<gene>
    <name evidence="3" type="ORF">BEMITA_LOCUS5717</name>
</gene>
<evidence type="ECO:0000259" key="2">
    <source>
        <dbReference type="Pfam" id="PF00498"/>
    </source>
</evidence>
<sequence length="2749" mass="298200">MACYGLLINIRKDGSTGAEFPVTKNEITFGSLLSCDVRLKVPGIEETHCTLLVHPNSSALLRNFSAKNPVLVNKKPILKNELLQEGDRITILDRTFMWHSSFSKADKTSRKSIATCVNSPVRPKKNNVRKSEPGRRTPLKSFVSSEWISIEAPNLAPGTTRSSKSLGAETSEEIPGVTESLSQNITVRRRGNMQVSPKSPKQSLSPRRSLRVSIHRKSILRSTATPRTRKSVRFSRMIEGTPEHTIWKVPRTPANTSFNASALSSDSDSASIIDLTNCTDIDSGSQADSEIFEYLSTPAKSMKSEVSEVEDVTIATCGDSSLSTMLSPFNSGKSRQPATPYTRSASKSLISFETPNSHLKSVAKSLISFDTPAPVQMADKSLISFDTPAETKSVSNEKILSLRKQTPFKAGSLMKPSLSVKSASRPTPSQANTPKLLASPKFKFDRAQAKPKPKVKDQTPVLKTKLIPLKKKAAPKTPLLELAEVFKTPGRREVKTPVSSKLGTQAKTPVSSKLGTQAKTPVASIQTPMAGSSSDLRLSTPKGSLNLRTRTPATGIRTPAIGASSRVSSTLKSSTSREGSNMKSGIPRSIRSSIQKGMPIGKTRGTTFFAIDYSKGTPKVKAKTPSQPAPRFKFTTLHRVNVDSERKVSPETVKDTNVYPDDSKVIELDNSVEILSSHSPKQFETPLKNDRQLSAKTESTRRLSSLTDIVVVPCEASDIRKSSSKSGKMPSQSEALSKGNIGLSVETPSKRSRISSLAEVVVVKPEMDRIHEPATNSPELCRKSIQNASLAEIVIIPADTNTINASKKRVSACPRAAINGENLNVIAEGQSHLQTQAQAKSSDLPTEVNDRLNSPLVEKSPGVSSLKSSPCDLSSVFKTPLKTPLKTPARSTRASAAKKNNLVSEERANTKTPLNSVRKSRVKAAAQSTPNFSIVEGLSVSGISDVFESPAKTPRKSTQSTIALGSDVTQQSSTETPSKSTLINDATVTMPDVDCEETLTLSKSAEPSTLALKSSHKKATTSLEADATFEVLSPNIRSVNEGEIDRANLSSEVSQSKTATYSNLGMPCNSKTNASIALTSSGSDEVVLSLSVESSGFSDSLFETPNRVTRNSTFSGSKVNIPSSTPENLIGANKDVCSKKARIVPIIKINDEVYETPIKASKLRKSKTPVSVAPPERSENEIIEKSVSSTSSPEGILKSPFKSNSKMLPSSCISDTSVSSTSNYDMSPEVATEGKISNGTFSQDKENCDATNQNPVRKLNETYSPEKQNFVADMMRSQYSAKMLQDSTNGSRILDGTFVKTPLNVNESESRSFDLAEKLEATGKTPCKVTRHFVANSCSPTKTPRTVREPESPMLDLAETFKTPGKVTRLSVAKSCASTETPLKVREPESPLLDLAETFKTPGKVTRLSVAKSYTSTKTPLKVREPESPMLDLAETFKTPGKATHHLVAHRCTPTKTPLKAREPESPMLDLAETFKTPGKATHHSVAHRCTPTKTPLKAREPESPMLDLAETFKTPGKATRHSVACRCTPTKTPLKAREPESPMLDLAETFKTPGKVSRHSVATNLTPAKTPLKMIHPESRSFEPTETVMTSIGGSYENTNFGEIPDESVLNYEYSSASSGSELKTPAKLRERMSLVNDKQKAHPVRDMTSIPETSNKISDCVESTQSSTEVNRISAATPRFTRNSLAICNLEKATKTPNGSQKIEKASEESNSLSVNKKRLFQNLSQQVNSITEDTSSNLDNTIELNLYDIFATPEKFASAQGSRTPMSNGPYQPETPSTSGFEFGKLLSSALNTANAVENVSLTPLAKSASKTGIRNSAVKPTGSPLTETSICYPLNDSITKTPLTLNKSLLSKGNFDPQCLSNNSAINSPVNTAQLESFCGNLANTSELKSSPSSHLTKPSSLKKTPRSARKSCCPSTPESSLRVELEALSASGGKLKDKVSKSNAESPLLLDKLFEESRSKLQTPSFKNSQSGTVSSYLSAVLDWKTGEPCNETVLSPNTTMFDFNAVKTPNVPKDMFVSPLRASDKTSDSSDGESNLKSARGSLKNCASNTMFNSKSELANYVEENLKVVGSGRSSTKKKKLNRASSSSRSSIRSLSRHPGSATNRQSGSSKRSSFTARKKRVSTPKVPKRKLRFHADVLSSPDSESENQVSNEVEVTMSVRSTRNSNSVASARRSTRGKTHKGEISAPSKKAPKAAQSNSKVANKSSKSKSSDLESAEVLSAAPVKKQKGTVAKSQSCRALRSKVTFDVDEEKTSPVAKKRKSPQTQVPANVGGKRRKTREETEELVLSAPQKKTRGKVAASKLKLEDEIPSPLKKVTTKPLKKGSSVSQRKATSIISEIQSPLVENEEGDVVMPSMFDRVKNRKRVSINSPQNPAEEPATSRRKTRSILFETGKTQTTSSTLKVNKKAQTISDGSRRRTRAAAEPIHIKAPGKDKQKSTKKTTAQVVPEPDVSEEEVTVRPKRSTRAATEPSKSTDKAVGENEPKTVRRAMAKVVHEPEESEESVTVPPKRRTRATLESSNPANKAVGEIKRKNSRRTVVKVVQEPEESDERITVLPRRQTRAAVELMEPVNKAAQESGQKSTRKTKAAALGEAELLQEEGTLPTKRIRTKKEENSSKVEEPNLELIIIEPATKKSSTKTVPVKNTKGKTDTKPLAKQEMPPSKKPTSKGTKREALKNVQSPSPAQRKVRSKVEVCDKENDENTAPPQRKTRGKKPAVPSKRVSEEKKVRVSLGRRVTRSRK</sequence>
<feature type="domain" description="FHA" evidence="2">
    <location>
        <begin position="27"/>
        <end position="91"/>
    </location>
</feature>
<name>A0A9P0A8R9_BEMTA</name>
<feature type="compositionally biased region" description="Polar residues" evidence="1">
    <location>
        <begin position="497"/>
        <end position="550"/>
    </location>
</feature>
<feature type="compositionally biased region" description="Low complexity" evidence="1">
    <location>
        <begin position="2153"/>
        <end position="2179"/>
    </location>
</feature>
<feature type="compositionally biased region" description="Basic and acidic residues" evidence="1">
    <location>
        <begin position="2480"/>
        <end position="2493"/>
    </location>
</feature>
<dbReference type="CDD" id="cd22673">
    <property type="entry name" value="FHA_Ki67"/>
    <property type="match status" value="1"/>
</dbReference>
<feature type="region of interest" description="Disordered" evidence="1">
    <location>
        <begin position="2077"/>
        <end position="2310"/>
    </location>
</feature>
<feature type="compositionally biased region" description="Low complexity" evidence="1">
    <location>
        <begin position="2089"/>
        <end position="2100"/>
    </location>
</feature>
<feature type="compositionally biased region" description="Low complexity" evidence="1">
    <location>
        <begin position="2192"/>
        <end position="2212"/>
    </location>
</feature>
<feature type="region of interest" description="Disordered" evidence="1">
    <location>
        <begin position="562"/>
        <end position="587"/>
    </location>
</feature>
<feature type="compositionally biased region" description="Low complexity" evidence="1">
    <location>
        <begin position="564"/>
        <end position="579"/>
    </location>
</feature>
<feature type="region of interest" description="Disordered" evidence="1">
    <location>
        <begin position="494"/>
        <end position="550"/>
    </location>
</feature>
<feature type="region of interest" description="Disordered" evidence="1">
    <location>
        <begin position="949"/>
        <end position="978"/>
    </location>
</feature>
<evidence type="ECO:0000256" key="1">
    <source>
        <dbReference type="SAM" id="MobiDB-lite"/>
    </source>
</evidence>
<feature type="compositionally biased region" description="Polar residues" evidence="1">
    <location>
        <begin position="2107"/>
        <end position="2122"/>
    </location>
</feature>
<feature type="compositionally biased region" description="Polar residues" evidence="1">
    <location>
        <begin position="193"/>
        <end position="206"/>
    </location>
</feature>
<feature type="region of interest" description="Disordered" evidence="1">
    <location>
        <begin position="2574"/>
        <end position="2749"/>
    </location>
</feature>
<feature type="region of interest" description="Disordered" evidence="1">
    <location>
        <begin position="2369"/>
        <end position="2559"/>
    </location>
</feature>
<feature type="compositionally biased region" description="Polar residues" evidence="1">
    <location>
        <begin position="2400"/>
        <end position="2420"/>
    </location>
</feature>
<protein>
    <recommendedName>
        <fullName evidence="2">FHA domain-containing protein</fullName>
    </recommendedName>
</protein>
<feature type="region of interest" description="Disordered" evidence="1">
    <location>
        <begin position="1890"/>
        <end position="1922"/>
    </location>
</feature>
<feature type="compositionally biased region" description="Basic and acidic residues" evidence="1">
    <location>
        <begin position="2618"/>
        <end position="2628"/>
    </location>
</feature>
<reference evidence="3" key="1">
    <citation type="submission" date="2021-12" db="EMBL/GenBank/DDBJ databases">
        <authorList>
            <person name="King R."/>
        </authorList>
    </citation>
    <scope>NUCLEOTIDE SEQUENCE</scope>
</reference>
<feature type="region of interest" description="Disordered" evidence="1">
    <location>
        <begin position="154"/>
        <end position="211"/>
    </location>
</feature>
<dbReference type="SUPFAM" id="SSF49879">
    <property type="entry name" value="SMAD/FHA domain"/>
    <property type="match status" value="1"/>
</dbReference>
<dbReference type="Pfam" id="PF00498">
    <property type="entry name" value="FHA"/>
    <property type="match status" value="1"/>
</dbReference>
<dbReference type="InterPro" id="IPR000253">
    <property type="entry name" value="FHA_dom"/>
</dbReference>
<dbReference type="InterPro" id="IPR008984">
    <property type="entry name" value="SMAD_FHA_dom_sf"/>
</dbReference>
<feature type="region of interest" description="Disordered" evidence="1">
    <location>
        <begin position="2027"/>
        <end position="2046"/>
    </location>
</feature>
<dbReference type="Gene3D" id="2.60.200.20">
    <property type="match status" value="1"/>
</dbReference>
<feature type="compositionally biased region" description="Low complexity" evidence="1">
    <location>
        <begin position="2595"/>
        <end position="2610"/>
    </location>
</feature>
<evidence type="ECO:0000313" key="3">
    <source>
        <dbReference type="EMBL" id="CAH0386627.1"/>
    </source>
</evidence>
<feature type="compositionally biased region" description="Low complexity" evidence="1">
    <location>
        <begin position="2631"/>
        <end position="2652"/>
    </location>
</feature>
<feature type="region of interest" description="Disordered" evidence="1">
    <location>
        <begin position="117"/>
        <end position="137"/>
    </location>
</feature>
<feature type="region of interest" description="Disordered" evidence="1">
    <location>
        <begin position="882"/>
        <end position="919"/>
    </location>
</feature>
<dbReference type="KEGG" id="btab:109031064"/>
<feature type="region of interest" description="Disordered" evidence="1">
    <location>
        <begin position="417"/>
        <end position="457"/>
    </location>
</feature>
<evidence type="ECO:0000313" key="4">
    <source>
        <dbReference type="Proteomes" id="UP001152759"/>
    </source>
</evidence>
<dbReference type="Proteomes" id="UP001152759">
    <property type="component" value="Chromosome 3"/>
</dbReference>
<dbReference type="EMBL" id="OU963864">
    <property type="protein sequence ID" value="CAH0386627.1"/>
    <property type="molecule type" value="Genomic_DNA"/>
</dbReference>
<proteinExistence type="predicted"/>
<organism evidence="3 4">
    <name type="scientific">Bemisia tabaci</name>
    <name type="common">Sweetpotato whitefly</name>
    <name type="synonym">Aleurodes tabaci</name>
    <dbReference type="NCBI Taxonomy" id="7038"/>
    <lineage>
        <taxon>Eukaryota</taxon>
        <taxon>Metazoa</taxon>
        <taxon>Ecdysozoa</taxon>
        <taxon>Arthropoda</taxon>
        <taxon>Hexapoda</taxon>
        <taxon>Insecta</taxon>
        <taxon>Pterygota</taxon>
        <taxon>Neoptera</taxon>
        <taxon>Paraneoptera</taxon>
        <taxon>Hemiptera</taxon>
        <taxon>Sternorrhyncha</taxon>
        <taxon>Aleyrodoidea</taxon>
        <taxon>Aleyrodidae</taxon>
        <taxon>Aleyrodinae</taxon>
        <taxon>Bemisia</taxon>
    </lineage>
</organism>
<feature type="region of interest" description="Disordered" evidence="1">
    <location>
        <begin position="1167"/>
        <end position="1196"/>
    </location>
</feature>
<feature type="compositionally biased region" description="Polar residues" evidence="1">
    <location>
        <begin position="956"/>
        <end position="978"/>
    </location>
</feature>
<accession>A0A9P0A8R9</accession>
<feature type="compositionally biased region" description="Low complexity" evidence="1">
    <location>
        <begin position="1892"/>
        <end position="1907"/>
    </location>
</feature>
<keyword evidence="4" id="KW-1185">Reference proteome</keyword>
<feature type="region of interest" description="Disordered" evidence="1">
    <location>
        <begin position="1478"/>
        <end position="1500"/>
    </location>
</feature>